<feature type="domain" description="HTH lysR-type" evidence="5">
    <location>
        <begin position="42"/>
        <end position="89"/>
    </location>
</feature>
<dbReference type="InterPro" id="IPR036390">
    <property type="entry name" value="WH_DNA-bd_sf"/>
</dbReference>
<evidence type="ECO:0000259" key="5">
    <source>
        <dbReference type="PROSITE" id="PS50931"/>
    </source>
</evidence>
<evidence type="ECO:0000313" key="6">
    <source>
        <dbReference type="EMBL" id="GBQ21087.1"/>
    </source>
</evidence>
<dbReference type="Proteomes" id="UP001060895">
    <property type="component" value="Unassembled WGS sequence"/>
</dbReference>
<dbReference type="SUPFAM" id="SSF53850">
    <property type="entry name" value="Periplasmic binding protein-like II"/>
    <property type="match status" value="1"/>
</dbReference>
<gene>
    <name evidence="6" type="ORF">AA12717_0768</name>
</gene>
<dbReference type="CDD" id="cd08414">
    <property type="entry name" value="PBP2_LTTR_aromatics_like"/>
    <property type="match status" value="1"/>
</dbReference>
<comment type="caution">
    <text evidence="6">The sequence shown here is derived from an EMBL/GenBank/DDBJ whole genome shotgun (WGS) entry which is preliminary data.</text>
</comment>
<evidence type="ECO:0000256" key="2">
    <source>
        <dbReference type="ARBA" id="ARBA00023015"/>
    </source>
</evidence>
<dbReference type="InterPro" id="IPR000847">
    <property type="entry name" value="LysR_HTH_N"/>
</dbReference>
<dbReference type="InterPro" id="IPR005119">
    <property type="entry name" value="LysR_subst-bd"/>
</dbReference>
<organism evidence="6 7">
    <name type="scientific">Gluconacetobacter sacchari DSM 12717</name>
    <dbReference type="NCBI Taxonomy" id="1307940"/>
    <lineage>
        <taxon>Bacteria</taxon>
        <taxon>Pseudomonadati</taxon>
        <taxon>Pseudomonadota</taxon>
        <taxon>Alphaproteobacteria</taxon>
        <taxon>Acetobacterales</taxon>
        <taxon>Acetobacteraceae</taxon>
        <taxon>Gluconacetobacter</taxon>
    </lineage>
</organism>
<protein>
    <submittedName>
        <fullName evidence="6">LysR family transcriptional regulator</fullName>
    </submittedName>
</protein>
<keyword evidence="3" id="KW-0238">DNA-binding</keyword>
<evidence type="ECO:0000313" key="7">
    <source>
        <dbReference type="Proteomes" id="UP001060895"/>
    </source>
</evidence>
<dbReference type="PROSITE" id="PS50931">
    <property type="entry name" value="HTH_LYSR"/>
    <property type="match status" value="1"/>
</dbReference>
<dbReference type="PANTHER" id="PTHR30346:SF0">
    <property type="entry name" value="HCA OPERON TRANSCRIPTIONAL ACTIVATOR HCAR"/>
    <property type="match status" value="1"/>
</dbReference>
<keyword evidence="2" id="KW-0805">Transcription regulation</keyword>
<dbReference type="Pfam" id="PF00126">
    <property type="entry name" value="HTH_1"/>
    <property type="match status" value="1"/>
</dbReference>
<evidence type="ECO:0000256" key="4">
    <source>
        <dbReference type="ARBA" id="ARBA00023163"/>
    </source>
</evidence>
<keyword evidence="4" id="KW-0804">Transcription</keyword>
<dbReference type="Gene3D" id="3.40.190.10">
    <property type="entry name" value="Periplasmic binding protein-like II"/>
    <property type="match status" value="2"/>
</dbReference>
<dbReference type="PANTHER" id="PTHR30346">
    <property type="entry name" value="TRANSCRIPTIONAL DUAL REGULATOR HCAR-RELATED"/>
    <property type="match status" value="1"/>
</dbReference>
<comment type="similarity">
    <text evidence="1">Belongs to the LysR transcriptional regulatory family.</text>
</comment>
<dbReference type="SUPFAM" id="SSF46785">
    <property type="entry name" value="Winged helix' DNA-binding domain"/>
    <property type="match status" value="1"/>
</dbReference>
<proteinExistence type="inferred from homology"/>
<dbReference type="Pfam" id="PF03466">
    <property type="entry name" value="LysR_substrate"/>
    <property type="match status" value="1"/>
</dbReference>
<keyword evidence="7" id="KW-1185">Reference proteome</keyword>
<name>A0ABQ0P3P0_9PROT</name>
<dbReference type="RefSeq" id="WP_343065409.1">
    <property type="nucleotide sequence ID" value="NZ_BAQP01000031.1"/>
</dbReference>
<reference evidence="6" key="1">
    <citation type="submission" date="2013-04" db="EMBL/GenBank/DDBJ databases">
        <title>The genome sequencing project of 58 acetic acid bacteria.</title>
        <authorList>
            <person name="Okamoto-Kainuma A."/>
            <person name="Ishikawa M."/>
            <person name="Umino S."/>
            <person name="Koizumi Y."/>
            <person name="Shiwa Y."/>
            <person name="Yoshikawa H."/>
            <person name="Matsutani M."/>
            <person name="Matsushita K."/>
        </authorList>
    </citation>
    <scope>NUCLEOTIDE SEQUENCE</scope>
    <source>
        <strain evidence="6">DSM 12717</strain>
    </source>
</reference>
<dbReference type="Gene3D" id="1.10.10.10">
    <property type="entry name" value="Winged helix-like DNA-binding domain superfamily/Winged helix DNA-binding domain"/>
    <property type="match status" value="1"/>
</dbReference>
<evidence type="ECO:0000256" key="3">
    <source>
        <dbReference type="ARBA" id="ARBA00023125"/>
    </source>
</evidence>
<evidence type="ECO:0000256" key="1">
    <source>
        <dbReference type="ARBA" id="ARBA00009437"/>
    </source>
</evidence>
<sequence>MTTNGNTDSESLRSGPRGRNQTEFRRYLVSGRLSLVTLAEALTVAEMHSFRKAASMLGVMPSAVSTRISGLEDSLGYRLFDRQHGVRPTLQGHVFLDFAERALSLIAQAVATGGSAYRTNALHIALQSATTSGTQARLLEQFSLSSPDVFLIPEEVSPADLAGNLRRRRLDIALTPWVPDERGVILSRPLWHEDMLVALSDQDALAARATLTREDLAGRTFLVRAEGIGPSLMERLLPWLTEGLRAPMVEELHAGRDTLLLSVARNRALALVMPGARDLRAPGVIFRPLRGGPTMITFHAAWSRYNNSPTLRAFLKTVKTVFGPDRGFVPNTES</sequence>
<dbReference type="EMBL" id="BAQP01000031">
    <property type="protein sequence ID" value="GBQ21087.1"/>
    <property type="molecule type" value="Genomic_DNA"/>
</dbReference>
<accession>A0ABQ0P3P0</accession>
<dbReference type="InterPro" id="IPR036388">
    <property type="entry name" value="WH-like_DNA-bd_sf"/>
</dbReference>